<dbReference type="PANTHER" id="PTHR11638:SF18">
    <property type="entry name" value="HEAT SHOCK PROTEIN 104"/>
    <property type="match status" value="1"/>
</dbReference>
<keyword evidence="2" id="KW-0067">ATP-binding</keyword>
<comment type="caution">
    <text evidence="4">The sequence shown here is derived from an EMBL/GenBank/DDBJ whole genome shotgun (WGS) entry which is preliminary data.</text>
</comment>
<proteinExistence type="predicted"/>
<evidence type="ECO:0000259" key="3">
    <source>
        <dbReference type="Pfam" id="PF23569"/>
    </source>
</evidence>
<evidence type="ECO:0000313" key="4">
    <source>
        <dbReference type="EMBL" id="NEU02871.1"/>
    </source>
</evidence>
<dbReference type="InterPro" id="IPR058680">
    <property type="entry name" value="NBD_SMAX1-like"/>
</dbReference>
<dbReference type="Gene3D" id="3.40.50.300">
    <property type="entry name" value="P-loop containing nucleotide triphosphate hydrolases"/>
    <property type="match status" value="1"/>
</dbReference>
<gene>
    <name evidence="4" type="ORF">G3563_28165</name>
</gene>
<name>A0A6D1AH80_ECOLX</name>
<organism evidence="4">
    <name type="scientific">Escherichia coli</name>
    <dbReference type="NCBI Taxonomy" id="562"/>
    <lineage>
        <taxon>Bacteria</taxon>
        <taxon>Pseudomonadati</taxon>
        <taxon>Pseudomonadota</taxon>
        <taxon>Gammaproteobacteria</taxon>
        <taxon>Enterobacterales</taxon>
        <taxon>Enterobacteriaceae</taxon>
        <taxon>Escherichia</taxon>
    </lineage>
</organism>
<feature type="domain" description="SMAX1-like nucleotide binding" evidence="3">
    <location>
        <begin position="24"/>
        <end position="83"/>
    </location>
</feature>
<evidence type="ECO:0000256" key="1">
    <source>
        <dbReference type="ARBA" id="ARBA00022741"/>
    </source>
</evidence>
<dbReference type="CDD" id="cd00009">
    <property type="entry name" value="AAA"/>
    <property type="match status" value="1"/>
</dbReference>
<feature type="non-terminal residue" evidence="4">
    <location>
        <position position="1"/>
    </location>
</feature>
<dbReference type="AlphaFoldDB" id="A0A6D1AH80"/>
<dbReference type="InterPro" id="IPR027417">
    <property type="entry name" value="P-loop_NTPase"/>
</dbReference>
<dbReference type="GO" id="GO:0005524">
    <property type="term" value="F:ATP binding"/>
    <property type="evidence" value="ECO:0007669"/>
    <property type="project" value="UniProtKB-KW"/>
</dbReference>
<dbReference type="InterPro" id="IPR050130">
    <property type="entry name" value="ClpA_ClpB"/>
</dbReference>
<feature type="non-terminal residue" evidence="4">
    <location>
        <position position="97"/>
    </location>
</feature>
<dbReference type="GO" id="GO:0034605">
    <property type="term" value="P:cellular response to heat"/>
    <property type="evidence" value="ECO:0007669"/>
    <property type="project" value="TreeGrafter"/>
</dbReference>
<dbReference type="PANTHER" id="PTHR11638">
    <property type="entry name" value="ATP-DEPENDENT CLP PROTEASE"/>
    <property type="match status" value="1"/>
</dbReference>
<dbReference type="GO" id="GO:0016887">
    <property type="term" value="F:ATP hydrolysis activity"/>
    <property type="evidence" value="ECO:0007669"/>
    <property type="project" value="TreeGrafter"/>
</dbReference>
<reference evidence="4" key="1">
    <citation type="submission" date="2020-02" db="EMBL/GenBank/DDBJ databases">
        <title>Investigating the Use of Bacteriophages as New Decolonization Strategy for Intestinal Carriage of CTX-M-15-producing ST131 Escherichia coli: an In Vitro Continuous Culture System Model.</title>
        <authorList>
            <person name="Bernasconi O.J."/>
            <person name="Campos-Madueno E.I."/>
            <person name="Dona V."/>
            <person name="Perreten V."/>
            <person name="Carattoli A."/>
            <person name="Endimiani A."/>
        </authorList>
    </citation>
    <scope>NUCLEOTIDE SEQUENCE</scope>
    <source>
        <strain evidence="4">4901.28</strain>
    </source>
</reference>
<evidence type="ECO:0000256" key="2">
    <source>
        <dbReference type="ARBA" id="ARBA00022840"/>
    </source>
</evidence>
<protein>
    <submittedName>
        <fullName evidence="4">ATP-dependent chaperone ClpB</fullName>
    </submittedName>
</protein>
<dbReference type="SUPFAM" id="SSF52540">
    <property type="entry name" value="P-loop containing nucleoside triphosphate hydrolases"/>
    <property type="match status" value="1"/>
</dbReference>
<keyword evidence="1" id="KW-0547">Nucleotide-binding</keyword>
<dbReference type="GO" id="GO:0005737">
    <property type="term" value="C:cytoplasm"/>
    <property type="evidence" value="ECO:0007669"/>
    <property type="project" value="TreeGrafter"/>
</dbReference>
<dbReference type="Pfam" id="PF23569">
    <property type="entry name" value="NBD_SMAX1"/>
    <property type="match status" value="1"/>
</dbReference>
<dbReference type="EMBL" id="JAAHTE010000493">
    <property type="protein sequence ID" value="NEU02871.1"/>
    <property type="molecule type" value="Genomic_DNA"/>
</dbReference>
<accession>A0A6D1AH80</accession>
<sequence length="97" mass="10865">LKIYGRNLTDLAAKHELEPVINRDDEIRRLIRILSRKTKNNPVLVGEPGVGKTAIVEGLARKIVEGEVPENLKNKDVYELDLTSLIAGAQFQGQFEK</sequence>